<gene>
    <name evidence="1" type="ORF">EU507_03785</name>
</gene>
<dbReference type="AlphaFoldDB" id="A0A8B3RVF3"/>
<dbReference type="EMBL" id="SEWT01000002">
    <property type="protein sequence ID" value="RYU34597.1"/>
    <property type="molecule type" value="Genomic_DNA"/>
</dbReference>
<dbReference type="Proteomes" id="UP000292223">
    <property type="component" value="Unassembled WGS sequence"/>
</dbReference>
<organism evidence="1 2">
    <name type="scientific">Enterococcus faecalis</name>
    <name type="common">Streptococcus faecalis</name>
    <dbReference type="NCBI Taxonomy" id="1351"/>
    <lineage>
        <taxon>Bacteria</taxon>
        <taxon>Bacillati</taxon>
        <taxon>Bacillota</taxon>
        <taxon>Bacilli</taxon>
        <taxon>Lactobacillales</taxon>
        <taxon>Enterococcaceae</taxon>
        <taxon>Enterococcus</taxon>
    </lineage>
</organism>
<evidence type="ECO:0000313" key="1">
    <source>
        <dbReference type="EMBL" id="RYU34597.1"/>
    </source>
</evidence>
<protein>
    <submittedName>
        <fullName evidence="1">Uncharacterized protein</fullName>
    </submittedName>
</protein>
<sequence>MTLAQLIELVEYGTDIEVVKWLDKNKYLDVITVDENTLFENNADFNCLVSSISPWDAWTIHVELSLDKEEK</sequence>
<proteinExistence type="predicted"/>
<name>A0A8B3RVF3_ENTFL</name>
<dbReference type="RefSeq" id="WP_002399400.1">
    <property type="nucleotide sequence ID" value="NZ_BLPO01000002.1"/>
</dbReference>
<evidence type="ECO:0000313" key="2">
    <source>
        <dbReference type="Proteomes" id="UP000292223"/>
    </source>
</evidence>
<accession>A0A8B3RVF3</accession>
<reference evidence="1 2" key="1">
    <citation type="submission" date="2019-02" db="EMBL/GenBank/DDBJ databases">
        <title>From farm to fork: dissemination of Tn554::fexA-optrA in linezolid-resistant Enterococcus faecalis clones from chicken feces and meat in Tunisia.</title>
        <authorList>
            <person name="Tedim A.P."/>
            <person name="Elghaieb H."/>
            <person name="Abbassi M.S."/>
            <person name="Novais C."/>
            <person name="Hassen A."/>
            <person name="Peixe L."/>
            <person name="Freitas A.R."/>
        </authorList>
    </citation>
    <scope>NUCLEOTIDE SEQUENCE [LARGE SCALE GENOMIC DNA]</scope>
    <source>
        <strain evidence="1 2">728T</strain>
    </source>
</reference>
<comment type="caution">
    <text evidence="1">The sequence shown here is derived from an EMBL/GenBank/DDBJ whole genome shotgun (WGS) entry which is preliminary data.</text>
</comment>